<feature type="region of interest" description="Disordered" evidence="1">
    <location>
        <begin position="60"/>
        <end position="94"/>
    </location>
</feature>
<proteinExistence type="predicted"/>
<name>A0A9X3J1Z3_9BACT</name>
<evidence type="ECO:0000313" key="3">
    <source>
        <dbReference type="Proteomes" id="UP001150924"/>
    </source>
</evidence>
<dbReference type="EMBL" id="JAPNKE010000002">
    <property type="protein sequence ID" value="MCY1013257.1"/>
    <property type="molecule type" value="Genomic_DNA"/>
</dbReference>
<sequence>MTDSGDIWQRYDAKVLHIQQLEARVAELEGAVAAGRHERDHWAQVSRQLNKKLQVAAGLAQRLRQAQQEPQSQPAAPAVTSPRPRRACRKNSTARARCWAWCCRR</sequence>
<accession>A0A9X3J1Z3</accession>
<feature type="compositionally biased region" description="Low complexity" evidence="1">
    <location>
        <begin position="60"/>
        <end position="78"/>
    </location>
</feature>
<dbReference type="AlphaFoldDB" id="A0A9X3J1Z3"/>
<protein>
    <submittedName>
        <fullName evidence="2">Uncharacterized protein</fullName>
    </submittedName>
</protein>
<reference evidence="2" key="1">
    <citation type="submission" date="2022-11" db="EMBL/GenBank/DDBJ databases">
        <title>Minimal conservation of predation-associated metabolite biosynthetic gene clusters underscores biosynthetic potential of Myxococcota including descriptions for ten novel species: Archangium lansinium sp. nov., Myxococcus landrumus sp. nov., Nannocystis bai.</title>
        <authorList>
            <person name="Ahearne A."/>
            <person name="Stevens C."/>
            <person name="Phillips K."/>
        </authorList>
    </citation>
    <scope>NUCLEOTIDE SEQUENCE</scope>
    <source>
        <strain evidence="2">Na p29</strain>
    </source>
</reference>
<comment type="caution">
    <text evidence="2">The sequence shown here is derived from an EMBL/GenBank/DDBJ whole genome shotgun (WGS) entry which is preliminary data.</text>
</comment>
<dbReference type="RefSeq" id="WP_267777042.1">
    <property type="nucleotide sequence ID" value="NZ_JAPNKE010000002.1"/>
</dbReference>
<organism evidence="2 3">
    <name type="scientific">Nannocystis pusilla</name>
    <dbReference type="NCBI Taxonomy" id="889268"/>
    <lineage>
        <taxon>Bacteria</taxon>
        <taxon>Pseudomonadati</taxon>
        <taxon>Myxococcota</taxon>
        <taxon>Polyangia</taxon>
        <taxon>Nannocystales</taxon>
        <taxon>Nannocystaceae</taxon>
        <taxon>Nannocystis</taxon>
    </lineage>
</organism>
<evidence type="ECO:0000256" key="1">
    <source>
        <dbReference type="SAM" id="MobiDB-lite"/>
    </source>
</evidence>
<keyword evidence="3" id="KW-1185">Reference proteome</keyword>
<evidence type="ECO:0000313" key="2">
    <source>
        <dbReference type="EMBL" id="MCY1013257.1"/>
    </source>
</evidence>
<dbReference type="Proteomes" id="UP001150924">
    <property type="component" value="Unassembled WGS sequence"/>
</dbReference>
<gene>
    <name evidence="2" type="ORF">OV079_48560</name>
</gene>